<evidence type="ECO:0000313" key="2">
    <source>
        <dbReference type="EMBL" id="MFC1848738.1"/>
    </source>
</evidence>
<keyword evidence="1" id="KW-0732">Signal</keyword>
<dbReference type="Gene3D" id="2.60.40.10">
    <property type="entry name" value="Immunoglobulins"/>
    <property type="match status" value="1"/>
</dbReference>
<dbReference type="Gene3D" id="3.60.60.10">
    <property type="entry name" value="Penicillin V Acylase, Chain A"/>
    <property type="match status" value="1"/>
</dbReference>
<dbReference type="SUPFAM" id="SSF56235">
    <property type="entry name" value="N-terminal nucleophile aminohydrolases (Ntn hydrolases)"/>
    <property type="match status" value="1"/>
</dbReference>
<keyword evidence="3" id="KW-1185">Reference proteome</keyword>
<comment type="caution">
    <text evidence="2">The sequence shown here is derived from an EMBL/GenBank/DDBJ whole genome shotgun (WGS) entry which is preliminary data.</text>
</comment>
<feature type="chain" id="PRO_5046476873" description="Fibronectin type-III domain-containing protein" evidence="1">
    <location>
        <begin position="23"/>
        <end position="424"/>
    </location>
</feature>
<evidence type="ECO:0000313" key="3">
    <source>
        <dbReference type="Proteomes" id="UP001594351"/>
    </source>
</evidence>
<feature type="signal peptide" evidence="1">
    <location>
        <begin position="1"/>
        <end position="22"/>
    </location>
</feature>
<name>A0ABV6YRA4_UNCC1</name>
<dbReference type="InterPro" id="IPR013783">
    <property type="entry name" value="Ig-like_fold"/>
</dbReference>
<protein>
    <recommendedName>
        <fullName evidence="4">Fibronectin type-III domain-containing protein</fullName>
    </recommendedName>
</protein>
<sequence>MKTIWALGLVSLHMLWAWPALSCTGFVADTGQEILIGNNEDYDINYTDTVVRVLPAQDNHYGCLQVGFGNQNFCMGGINDQGLFYDWFSVPPNENWQRYADRQNFPNFKPEDMLKICADIDEAITFFQSYNLEIFYQNHVFLVDESGRAAVVEWGEDDLEIIWKQNDFFVVTNFYLAHPEWGWYPCTRYDTAVEMLSESSSYSWELSRTILEAVHMEYPRVMTQYSNIYELRSGLLSFFNHSNFHEYIDFSLTQELAKGSQTYHIANGMSDITLQAPANRTVVAPEYVEFRWIGNSQSSYQLIYSRNADFSDPVIIQVENTQRHNLQRSQLSLVLLSMISLVILLKNRKKSMWLLVPLLMIVAVTCSDQSDDDPVEALTAIDHFAVTVENLRPATSYYWKLQAQVTPEMTSSSIVWSFTTSEAT</sequence>
<evidence type="ECO:0000256" key="1">
    <source>
        <dbReference type="SAM" id="SignalP"/>
    </source>
</evidence>
<gene>
    <name evidence="2" type="ORF">ACFL27_00895</name>
</gene>
<accession>A0ABV6YRA4</accession>
<reference evidence="2 3" key="1">
    <citation type="submission" date="2024-09" db="EMBL/GenBank/DDBJ databases">
        <title>Laminarin stimulates single cell rates of sulfate reduction while oxygen inhibits transcriptomic activity in coastal marine sediment.</title>
        <authorList>
            <person name="Lindsay M."/>
            <person name="Orcutt B."/>
            <person name="Emerson D."/>
            <person name="Stepanauskas R."/>
            <person name="D'Angelo T."/>
        </authorList>
    </citation>
    <scope>NUCLEOTIDE SEQUENCE [LARGE SCALE GENOMIC DNA]</scope>
    <source>
        <strain evidence="2">SAG AM-311-K15</strain>
    </source>
</reference>
<evidence type="ECO:0008006" key="4">
    <source>
        <dbReference type="Google" id="ProtNLM"/>
    </source>
</evidence>
<organism evidence="2 3">
    <name type="scientific">candidate division CSSED10-310 bacterium</name>
    <dbReference type="NCBI Taxonomy" id="2855610"/>
    <lineage>
        <taxon>Bacteria</taxon>
        <taxon>Bacteria division CSSED10-310</taxon>
    </lineage>
</organism>
<proteinExistence type="predicted"/>
<dbReference type="Proteomes" id="UP001594351">
    <property type="component" value="Unassembled WGS sequence"/>
</dbReference>
<dbReference type="EMBL" id="JBHPBY010000005">
    <property type="protein sequence ID" value="MFC1848738.1"/>
    <property type="molecule type" value="Genomic_DNA"/>
</dbReference>
<dbReference type="InterPro" id="IPR029055">
    <property type="entry name" value="Ntn_hydrolases_N"/>
</dbReference>